<comment type="caution">
    <text evidence="1">The sequence shown here is derived from an EMBL/GenBank/DDBJ whole genome shotgun (WGS) entry which is preliminary data.</text>
</comment>
<dbReference type="Proteomes" id="UP001054945">
    <property type="component" value="Unassembled WGS sequence"/>
</dbReference>
<gene>
    <name evidence="1" type="ORF">CEXT_131851</name>
</gene>
<keyword evidence="2" id="KW-1185">Reference proteome</keyword>
<dbReference type="AlphaFoldDB" id="A0AAV4VVI6"/>
<accession>A0AAV4VVI6</accession>
<dbReference type="EMBL" id="BPLR01015196">
    <property type="protein sequence ID" value="GIY74291.1"/>
    <property type="molecule type" value="Genomic_DNA"/>
</dbReference>
<name>A0AAV4VVI6_CAEEX</name>
<evidence type="ECO:0000313" key="2">
    <source>
        <dbReference type="Proteomes" id="UP001054945"/>
    </source>
</evidence>
<proteinExistence type="predicted"/>
<sequence length="96" mass="11165">MGVTMLSLSTLKGHTPYTKQASSLHFIKRQIRTCTYRYCRTLASFRRLSLLSYMCRPFFQEARGLSTGEYISKFRCIDFLYQMGIQVRSSTSNGNR</sequence>
<organism evidence="1 2">
    <name type="scientific">Caerostris extrusa</name>
    <name type="common">Bark spider</name>
    <name type="synonym">Caerostris bankana</name>
    <dbReference type="NCBI Taxonomy" id="172846"/>
    <lineage>
        <taxon>Eukaryota</taxon>
        <taxon>Metazoa</taxon>
        <taxon>Ecdysozoa</taxon>
        <taxon>Arthropoda</taxon>
        <taxon>Chelicerata</taxon>
        <taxon>Arachnida</taxon>
        <taxon>Araneae</taxon>
        <taxon>Araneomorphae</taxon>
        <taxon>Entelegynae</taxon>
        <taxon>Araneoidea</taxon>
        <taxon>Araneidae</taxon>
        <taxon>Caerostris</taxon>
    </lineage>
</organism>
<protein>
    <submittedName>
        <fullName evidence="1">Uncharacterized protein</fullName>
    </submittedName>
</protein>
<reference evidence="1 2" key="1">
    <citation type="submission" date="2021-06" db="EMBL/GenBank/DDBJ databases">
        <title>Caerostris extrusa draft genome.</title>
        <authorList>
            <person name="Kono N."/>
            <person name="Arakawa K."/>
        </authorList>
    </citation>
    <scope>NUCLEOTIDE SEQUENCE [LARGE SCALE GENOMIC DNA]</scope>
</reference>
<evidence type="ECO:0000313" key="1">
    <source>
        <dbReference type="EMBL" id="GIY74291.1"/>
    </source>
</evidence>